<dbReference type="KEGG" id="tpf:TPHA_0E02570"/>
<keyword evidence="3" id="KW-0560">Oxidoreductase</keyword>
<dbReference type="Proteomes" id="UP000005666">
    <property type="component" value="Chromosome 5"/>
</dbReference>
<dbReference type="HAMAP" id="MF_01401">
    <property type="entry name" value="MsrA"/>
    <property type="match status" value="1"/>
</dbReference>
<gene>
    <name evidence="9" type="primary">TPHA0E02570</name>
    <name evidence="9" type="ordered locus">TPHA_0E02570</name>
</gene>
<evidence type="ECO:0000256" key="4">
    <source>
        <dbReference type="ARBA" id="ARBA00030273"/>
    </source>
</evidence>
<evidence type="ECO:0000313" key="10">
    <source>
        <dbReference type="Proteomes" id="UP000005666"/>
    </source>
</evidence>
<dbReference type="PANTHER" id="PTHR42799:SF2">
    <property type="entry name" value="MITOCHONDRIAL PEPTIDE METHIONINE SULFOXIDE REDUCTASE"/>
    <property type="match status" value="1"/>
</dbReference>
<dbReference type="AlphaFoldDB" id="G8BTX1"/>
<dbReference type="Pfam" id="PF01625">
    <property type="entry name" value="PMSR"/>
    <property type="match status" value="1"/>
</dbReference>
<dbReference type="PANTHER" id="PTHR42799">
    <property type="entry name" value="MITOCHONDRIAL PEPTIDE METHIONINE SULFOXIDE REDUCTASE"/>
    <property type="match status" value="1"/>
</dbReference>
<reference evidence="9 10" key="1">
    <citation type="journal article" date="2011" name="Proc. Natl. Acad. Sci. U.S.A.">
        <title>Evolutionary erosion of yeast sex chromosomes by mating-type switching accidents.</title>
        <authorList>
            <person name="Gordon J.L."/>
            <person name="Armisen D."/>
            <person name="Proux-Wera E."/>
            <person name="Oheigeartaigh S.S."/>
            <person name="Byrne K.P."/>
            <person name="Wolfe K.H."/>
        </authorList>
    </citation>
    <scope>NUCLEOTIDE SEQUENCE [LARGE SCALE GENOMIC DNA]</scope>
    <source>
        <strain evidence="10">ATCC 24235 / CBS 4417 / NBRC 1672 / NRRL Y-8282 / UCD 70-5</strain>
    </source>
</reference>
<comment type="catalytic activity">
    <reaction evidence="6">
        <text>L-methionyl-[protein] + [thioredoxin]-disulfide + H2O = L-methionyl-(S)-S-oxide-[protein] + [thioredoxin]-dithiol</text>
        <dbReference type="Rhea" id="RHEA:14217"/>
        <dbReference type="Rhea" id="RHEA-COMP:10698"/>
        <dbReference type="Rhea" id="RHEA-COMP:10700"/>
        <dbReference type="Rhea" id="RHEA-COMP:12313"/>
        <dbReference type="Rhea" id="RHEA-COMP:12315"/>
        <dbReference type="ChEBI" id="CHEBI:15377"/>
        <dbReference type="ChEBI" id="CHEBI:16044"/>
        <dbReference type="ChEBI" id="CHEBI:29950"/>
        <dbReference type="ChEBI" id="CHEBI:44120"/>
        <dbReference type="ChEBI" id="CHEBI:50058"/>
        <dbReference type="EC" id="1.8.4.11"/>
    </reaction>
</comment>
<comment type="similarity">
    <text evidence="1">Belongs to the MsrA Met sulfoxide reductase family.</text>
</comment>
<dbReference type="OMA" id="LFWESHD"/>
<keyword evidence="10" id="KW-1185">Reference proteome</keyword>
<comment type="catalytic activity">
    <reaction evidence="7">
        <text>[thioredoxin]-disulfide + L-methionine + H2O = L-methionine (S)-S-oxide + [thioredoxin]-dithiol</text>
        <dbReference type="Rhea" id="RHEA:19993"/>
        <dbReference type="Rhea" id="RHEA-COMP:10698"/>
        <dbReference type="Rhea" id="RHEA-COMP:10700"/>
        <dbReference type="ChEBI" id="CHEBI:15377"/>
        <dbReference type="ChEBI" id="CHEBI:29950"/>
        <dbReference type="ChEBI" id="CHEBI:50058"/>
        <dbReference type="ChEBI" id="CHEBI:57844"/>
        <dbReference type="ChEBI" id="CHEBI:58772"/>
        <dbReference type="EC" id="1.8.4.11"/>
    </reaction>
</comment>
<evidence type="ECO:0000256" key="3">
    <source>
        <dbReference type="ARBA" id="ARBA00023002"/>
    </source>
</evidence>
<evidence type="ECO:0000313" key="9">
    <source>
        <dbReference type="EMBL" id="CCE63349.1"/>
    </source>
</evidence>
<dbReference type="EC" id="1.8.4.11" evidence="2"/>
<accession>G8BTX1</accession>
<evidence type="ECO:0000259" key="8">
    <source>
        <dbReference type="Pfam" id="PF01625"/>
    </source>
</evidence>
<dbReference type="GeneID" id="11531499"/>
<dbReference type="InterPro" id="IPR036509">
    <property type="entry name" value="Met_Sox_Rdtase_MsrA_sf"/>
</dbReference>
<dbReference type="InterPro" id="IPR050162">
    <property type="entry name" value="MsrA_MetSO_reductase"/>
</dbReference>
<evidence type="ECO:0000256" key="2">
    <source>
        <dbReference type="ARBA" id="ARBA00012502"/>
    </source>
</evidence>
<dbReference type="OrthoDB" id="77405at2759"/>
<sequence length="183" mass="21254">MPTISKTIKYNPSTDKLITLAAGCFWGTEHIYRKYLDDKIIDCKVGYANGNEDLKDASNAISYKRVCKGDTDFAEVLQLSYNPQVISLKELIGFFFRIHDPTTSDSQGPDKGTQYRSGIYTHSDEDYTECLKLKQEWQPKWHNKIVTEVNEIKNFYDAEEYHQLYLDKNPEGYACPTHYLREL</sequence>
<name>G8BTX1_TETPH</name>
<dbReference type="SUPFAM" id="SSF55068">
    <property type="entry name" value="Peptide methionine sulfoxide reductase"/>
    <property type="match status" value="1"/>
</dbReference>
<dbReference type="STRING" id="1071381.G8BTX1"/>
<dbReference type="InterPro" id="IPR002569">
    <property type="entry name" value="Met_Sox_Rdtase_MsrA_dom"/>
</dbReference>
<dbReference type="GO" id="GO:0005737">
    <property type="term" value="C:cytoplasm"/>
    <property type="evidence" value="ECO:0007669"/>
    <property type="project" value="EnsemblFungi"/>
</dbReference>
<evidence type="ECO:0000256" key="1">
    <source>
        <dbReference type="ARBA" id="ARBA00005591"/>
    </source>
</evidence>
<dbReference type="EMBL" id="HE612860">
    <property type="protein sequence ID" value="CCE63349.1"/>
    <property type="molecule type" value="Genomic_DNA"/>
</dbReference>
<dbReference type="FunFam" id="3.30.1060.10:FF:000006">
    <property type="entry name" value="Peptide methionine sulfoxide reductase"/>
    <property type="match status" value="1"/>
</dbReference>
<dbReference type="Gene3D" id="3.30.1060.10">
    <property type="entry name" value="Peptide methionine sulphoxide reductase MsrA"/>
    <property type="match status" value="1"/>
</dbReference>
<evidence type="ECO:0000256" key="6">
    <source>
        <dbReference type="ARBA" id="ARBA00047806"/>
    </source>
</evidence>
<feature type="domain" description="Peptide methionine sulphoxide reductase MsrA" evidence="8">
    <location>
        <begin position="18"/>
        <end position="174"/>
    </location>
</feature>
<proteinExistence type="inferred from homology"/>
<protein>
    <recommendedName>
        <fullName evidence="2">peptide-methionine (S)-S-oxide reductase</fullName>
        <ecNumber evidence="2">1.8.4.11</ecNumber>
    </recommendedName>
    <alternativeName>
        <fullName evidence="5">Peptide-methionine (S)-S-oxide reductase</fullName>
    </alternativeName>
    <alternativeName>
        <fullName evidence="4">Protein-methionine-S-oxide reductase</fullName>
    </alternativeName>
</protein>
<organism evidence="9 10">
    <name type="scientific">Tetrapisispora phaffii (strain ATCC 24235 / CBS 4417 / NBRC 1672 / NRRL Y-8282 / UCD 70-5)</name>
    <name type="common">Yeast</name>
    <name type="synonym">Fabospora phaffii</name>
    <dbReference type="NCBI Taxonomy" id="1071381"/>
    <lineage>
        <taxon>Eukaryota</taxon>
        <taxon>Fungi</taxon>
        <taxon>Dikarya</taxon>
        <taxon>Ascomycota</taxon>
        <taxon>Saccharomycotina</taxon>
        <taxon>Saccharomycetes</taxon>
        <taxon>Saccharomycetales</taxon>
        <taxon>Saccharomycetaceae</taxon>
        <taxon>Tetrapisispora</taxon>
    </lineage>
</organism>
<dbReference type="RefSeq" id="XP_003685783.1">
    <property type="nucleotide sequence ID" value="XM_003685735.1"/>
</dbReference>
<evidence type="ECO:0000256" key="7">
    <source>
        <dbReference type="ARBA" id="ARBA00048782"/>
    </source>
</evidence>
<dbReference type="GO" id="GO:0008113">
    <property type="term" value="F:peptide-methionine (S)-S-oxide reductase activity"/>
    <property type="evidence" value="ECO:0007669"/>
    <property type="project" value="UniProtKB-EC"/>
</dbReference>
<dbReference type="HOGENOM" id="CLU_031040_10_2_1"/>
<dbReference type="NCBIfam" id="TIGR00401">
    <property type="entry name" value="msrA"/>
    <property type="match status" value="1"/>
</dbReference>
<dbReference type="eggNOG" id="KOG1635">
    <property type="taxonomic scope" value="Eukaryota"/>
</dbReference>
<evidence type="ECO:0000256" key="5">
    <source>
        <dbReference type="ARBA" id="ARBA00030643"/>
    </source>
</evidence>
<dbReference type="GO" id="GO:0034599">
    <property type="term" value="P:cellular response to oxidative stress"/>
    <property type="evidence" value="ECO:0007669"/>
    <property type="project" value="EnsemblFungi"/>
</dbReference>